<organism evidence="1 2">
    <name type="scientific">Gordonia phage ClubL</name>
    <dbReference type="NCBI Taxonomy" id="1838065"/>
    <lineage>
        <taxon>Viruses</taxon>
        <taxon>Duplodnaviria</taxon>
        <taxon>Heunggongvirae</taxon>
        <taxon>Uroviricota</taxon>
        <taxon>Caudoviricetes</taxon>
        <taxon>Smoothievirus</taxon>
        <taxon>Smoothievirus clubL</taxon>
    </lineage>
</organism>
<dbReference type="EMBL" id="KU998246">
    <property type="protein sequence ID" value="ANA86535.1"/>
    <property type="molecule type" value="Genomic_DNA"/>
</dbReference>
<evidence type="ECO:0000313" key="1">
    <source>
        <dbReference type="EMBL" id="ANA86535.1"/>
    </source>
</evidence>
<evidence type="ECO:0008006" key="3">
    <source>
        <dbReference type="Google" id="ProtNLM"/>
    </source>
</evidence>
<proteinExistence type="predicted"/>
<protein>
    <recommendedName>
        <fullName evidence="3">Head-to-tail adaptor</fullName>
    </recommendedName>
</protein>
<gene>
    <name evidence="1" type="primary">37</name>
    <name evidence="1" type="ORF">PBI_CLUBL_37</name>
</gene>
<reference evidence="1 2" key="1">
    <citation type="submission" date="2016-03" db="EMBL/GenBank/DDBJ databases">
        <authorList>
            <person name="Montgomery M.T."/>
            <person name="Guerrero C.A."/>
            <person name="Mavrich T.N."/>
            <person name="Pope W.H."/>
            <person name="Garlena R.A."/>
            <person name="Russell D.A."/>
            <person name="Jacobs-Sera D."/>
            <person name="Hendrix R.W."/>
            <person name="Hatfull G.F."/>
        </authorList>
    </citation>
    <scope>NUCLEOTIDE SEQUENCE [LARGE SCALE GENOMIC DNA]</scope>
</reference>
<name>A0A160DF57_9CAUD</name>
<dbReference type="KEGG" id="vg:28803252"/>
<evidence type="ECO:0000313" key="2">
    <source>
        <dbReference type="Proteomes" id="UP000203982"/>
    </source>
</evidence>
<dbReference type="GeneID" id="28803252"/>
<sequence length="126" mass="14224">MAVYVEPEDVQKRYLNGELPVEWLETKIDDAEDDLFYYFPRLATSATDEEQRRIKRVVADAVIRLFNNPRGIIREQIEEQSVTLGGDGSLAGSLYFTDRELAKFRAGRRRVGMAGVAPAPFAGRDA</sequence>
<dbReference type="RefSeq" id="YP_009273072.1">
    <property type="nucleotide sequence ID" value="NC_030901.1"/>
</dbReference>
<keyword evidence="2" id="KW-1185">Reference proteome</keyword>
<accession>A0A160DF57</accession>
<dbReference type="Proteomes" id="UP000203982">
    <property type="component" value="Segment"/>
</dbReference>